<feature type="transmembrane region" description="Helical" evidence="2">
    <location>
        <begin position="80"/>
        <end position="108"/>
    </location>
</feature>
<dbReference type="EMBL" id="JAMTCK010000013">
    <property type="protein sequence ID" value="MCP2168295.1"/>
    <property type="molecule type" value="Genomic_DNA"/>
</dbReference>
<keyword evidence="2" id="KW-1133">Transmembrane helix</keyword>
<keyword evidence="2" id="KW-0812">Transmembrane</keyword>
<comment type="caution">
    <text evidence="3">The sequence shown here is derived from an EMBL/GenBank/DDBJ whole genome shotgun (WGS) entry which is preliminary data.</text>
</comment>
<keyword evidence="4" id="KW-1185">Reference proteome</keyword>
<reference evidence="3" key="1">
    <citation type="submission" date="2022-06" db="EMBL/GenBank/DDBJ databases">
        <title>Genomic Encyclopedia of Archaeal and Bacterial Type Strains, Phase II (KMG-II): from individual species to whole genera.</title>
        <authorList>
            <person name="Goeker M."/>
        </authorList>
    </citation>
    <scope>NUCLEOTIDE SEQUENCE</scope>
    <source>
        <strain evidence="3">DSM 43935</strain>
    </source>
</reference>
<organism evidence="3 4">
    <name type="scientific">Goodfellowiella coeruleoviolacea</name>
    <dbReference type="NCBI Taxonomy" id="334858"/>
    <lineage>
        <taxon>Bacteria</taxon>
        <taxon>Bacillati</taxon>
        <taxon>Actinomycetota</taxon>
        <taxon>Actinomycetes</taxon>
        <taxon>Pseudonocardiales</taxon>
        <taxon>Pseudonocardiaceae</taxon>
        <taxon>Goodfellowiella</taxon>
    </lineage>
</organism>
<dbReference type="RefSeq" id="WP_253776006.1">
    <property type="nucleotide sequence ID" value="NZ_JAMTCK010000013.1"/>
</dbReference>
<evidence type="ECO:0000256" key="2">
    <source>
        <dbReference type="SAM" id="Phobius"/>
    </source>
</evidence>
<evidence type="ECO:0000313" key="3">
    <source>
        <dbReference type="EMBL" id="MCP2168295.1"/>
    </source>
</evidence>
<keyword evidence="2" id="KW-0472">Membrane</keyword>
<evidence type="ECO:0000256" key="1">
    <source>
        <dbReference type="SAM" id="MobiDB-lite"/>
    </source>
</evidence>
<gene>
    <name evidence="3" type="ORF">LX83_005173</name>
</gene>
<sequence length="109" mass="11772">MGVYVPPRPGDGDDERRSGPPGRFGEDLVGLDPDDPEARAFAEHLDRMERIRPSYTVEGYLDGVGDFVDSANRSTGHQRLVAVLVVGLILLGVLVAVWQALGSIVAILF</sequence>
<dbReference type="AlphaFoldDB" id="A0AAE3GHK2"/>
<dbReference type="Proteomes" id="UP001206128">
    <property type="component" value="Unassembled WGS sequence"/>
</dbReference>
<accession>A0AAE3GHK2</accession>
<feature type="region of interest" description="Disordered" evidence="1">
    <location>
        <begin position="1"/>
        <end position="34"/>
    </location>
</feature>
<name>A0AAE3GHK2_9PSEU</name>
<evidence type="ECO:0000313" key="4">
    <source>
        <dbReference type="Proteomes" id="UP001206128"/>
    </source>
</evidence>
<protein>
    <submittedName>
        <fullName evidence="3">Uncharacterized protein</fullName>
    </submittedName>
</protein>
<proteinExistence type="predicted"/>